<organism evidence="1 2">
    <name type="scientific">Anopheles albimanus</name>
    <name type="common">New world malaria mosquito</name>
    <dbReference type="NCBI Taxonomy" id="7167"/>
    <lineage>
        <taxon>Eukaryota</taxon>
        <taxon>Metazoa</taxon>
        <taxon>Ecdysozoa</taxon>
        <taxon>Arthropoda</taxon>
        <taxon>Hexapoda</taxon>
        <taxon>Insecta</taxon>
        <taxon>Pterygota</taxon>
        <taxon>Neoptera</taxon>
        <taxon>Endopterygota</taxon>
        <taxon>Diptera</taxon>
        <taxon>Nematocera</taxon>
        <taxon>Culicoidea</taxon>
        <taxon>Culicidae</taxon>
        <taxon>Anophelinae</taxon>
        <taxon>Anopheles</taxon>
    </lineage>
</organism>
<proteinExistence type="predicted"/>
<reference evidence="1 2" key="1">
    <citation type="journal article" date="2017" name="G3 (Bethesda)">
        <title>The Physical Genome Mapping of Anopheles albimanus Corrected Scaffold Misassemblies and Identified Interarm Rearrangements in Genus Anopheles.</title>
        <authorList>
            <person name="Artemov G.N."/>
            <person name="Peery A.N."/>
            <person name="Jiang X."/>
            <person name="Tu Z."/>
            <person name="Stegniy V.N."/>
            <person name="Sharakhova M.V."/>
            <person name="Sharakhov I.V."/>
        </authorList>
    </citation>
    <scope>NUCLEOTIDE SEQUENCE [LARGE SCALE GENOMIC DNA]</scope>
    <source>
        <strain evidence="1 2">ALBI9_A</strain>
    </source>
</reference>
<dbReference type="VEuPathDB" id="VectorBase:AALB003450"/>
<evidence type="ECO:0000313" key="2">
    <source>
        <dbReference type="Proteomes" id="UP000069272"/>
    </source>
</evidence>
<protein>
    <submittedName>
        <fullName evidence="1">Uncharacterized protein</fullName>
    </submittedName>
</protein>
<accession>A0A182FAC1</accession>
<dbReference type="Proteomes" id="UP000069272">
    <property type="component" value="Chromosome 2R"/>
</dbReference>
<keyword evidence="2" id="KW-1185">Reference proteome</keyword>
<evidence type="ECO:0000313" key="1">
    <source>
        <dbReference type="EnsemblMetazoa" id="AALB003450-PA"/>
    </source>
</evidence>
<name>A0A182FAC1_ANOAL</name>
<dbReference type="AlphaFoldDB" id="A0A182FAC1"/>
<reference evidence="1" key="2">
    <citation type="submission" date="2022-08" db="UniProtKB">
        <authorList>
            <consortium name="EnsemblMetazoa"/>
        </authorList>
    </citation>
    <scope>IDENTIFICATION</scope>
    <source>
        <strain evidence="1">STECLA/ALBI9_A</strain>
    </source>
</reference>
<dbReference type="EnsemblMetazoa" id="AALB003450-RA">
    <property type="protein sequence ID" value="AALB003450-PA"/>
    <property type="gene ID" value="AALB003450"/>
</dbReference>
<sequence length="36" mass="3584">MVAEAPGANRALTANFGEPPIIPPPQAATPQLQSAG</sequence>